<evidence type="ECO:0000313" key="3">
    <source>
        <dbReference type="EMBL" id="CAE7449248.1"/>
    </source>
</evidence>
<feature type="compositionally biased region" description="Basic and acidic residues" evidence="1">
    <location>
        <begin position="212"/>
        <end position="229"/>
    </location>
</feature>
<dbReference type="InterPro" id="IPR003169">
    <property type="entry name" value="GYF"/>
</dbReference>
<feature type="region of interest" description="Disordered" evidence="1">
    <location>
        <begin position="462"/>
        <end position="506"/>
    </location>
</feature>
<accession>A0A812RN09</accession>
<dbReference type="InterPro" id="IPR039905">
    <property type="entry name" value="CD2BP2/Lin1"/>
</dbReference>
<dbReference type="PANTHER" id="PTHR13138:SF3">
    <property type="entry name" value="CD2 ANTIGEN CYTOPLASMIC TAIL-BINDING PROTEIN 2"/>
    <property type="match status" value="1"/>
</dbReference>
<dbReference type="EMBL" id="CAJNIZ010021180">
    <property type="protein sequence ID" value="CAE7449248.1"/>
    <property type="molecule type" value="Genomic_DNA"/>
</dbReference>
<feature type="region of interest" description="Disordered" evidence="1">
    <location>
        <begin position="548"/>
        <end position="578"/>
    </location>
</feature>
<dbReference type="PANTHER" id="PTHR13138">
    <property type="entry name" value="PROTEIN LIN1"/>
    <property type="match status" value="1"/>
</dbReference>
<feature type="region of interest" description="Disordered" evidence="1">
    <location>
        <begin position="270"/>
        <end position="434"/>
    </location>
</feature>
<feature type="compositionally biased region" description="Acidic residues" evidence="1">
    <location>
        <begin position="199"/>
        <end position="211"/>
    </location>
</feature>
<evidence type="ECO:0000313" key="4">
    <source>
        <dbReference type="Proteomes" id="UP000649617"/>
    </source>
</evidence>
<feature type="compositionally biased region" description="Low complexity" evidence="1">
    <location>
        <begin position="379"/>
        <end position="400"/>
    </location>
</feature>
<dbReference type="PROSITE" id="PS50829">
    <property type="entry name" value="GYF"/>
    <property type="match status" value="1"/>
</dbReference>
<evidence type="ECO:0000259" key="2">
    <source>
        <dbReference type="PROSITE" id="PS50829"/>
    </source>
</evidence>
<gene>
    <name evidence="3" type="primary">holn1</name>
    <name evidence="3" type="ORF">SPIL2461_LOCUS10987</name>
</gene>
<feature type="compositionally biased region" description="Low complexity" evidence="1">
    <location>
        <begin position="413"/>
        <end position="422"/>
    </location>
</feature>
<feature type="compositionally biased region" description="Low complexity" evidence="1">
    <location>
        <begin position="319"/>
        <end position="328"/>
    </location>
</feature>
<feature type="compositionally biased region" description="Basic and acidic residues" evidence="1">
    <location>
        <begin position="467"/>
        <end position="482"/>
    </location>
</feature>
<name>A0A812RN09_SYMPI</name>
<feature type="compositionally biased region" description="Low complexity" evidence="1">
    <location>
        <begin position="343"/>
        <end position="353"/>
    </location>
</feature>
<feature type="domain" description="GYF" evidence="2">
    <location>
        <begin position="613"/>
        <end position="674"/>
    </location>
</feature>
<dbReference type="SUPFAM" id="SSF55277">
    <property type="entry name" value="GYF domain"/>
    <property type="match status" value="1"/>
</dbReference>
<proteinExistence type="predicted"/>
<dbReference type="Gene3D" id="3.30.1490.40">
    <property type="match status" value="1"/>
</dbReference>
<dbReference type="InterPro" id="IPR035445">
    <property type="entry name" value="GYF-like_dom_sf"/>
</dbReference>
<sequence>MAPKDRERLDGQGHTRRFGHCKEAPGSIVNCLLTHGPWWQWQSCIEQELDGGSVEAESNFEILRAQRAQARKGVKQFKASEHAQRMRLTEKLDVFADQSRQDIRENEGVDEDDPLNSIDDGIRLEPFNMRREMREGHFDESGFYVLNKDEEKKVTDAWLDTVDQAERTATFKAADKQNKALDTAANRISAMAKNLGPDSEGEEEEDEDKEDAEGAEKEKATEGTKKSAEEEAQEDEKDEATIIDMLEELVSFLQPLESPAMALARVRRGEARGREPVLKTRARMRKARAEATSASTPAAKDGDMKPKRKKFNEWGYEEPSASDAPSAAHLPQEEQAPAPSHDTAVPAAVAEVPEATEKTSSTEEENGKVETELAKAEAARAAAAAAVAAERAAAAESAKAAAEKPRSSVTNPAAVAEAAARAAADEKAAEEAAKAFAAEMKMSRSIARALVPEQGPEAAAIVNLNSEETRDVREKAMPKLPEEVPADGPPRPGHRRKAATVDDEEAARRAKISRLTDLCDRLLERGVLVYDSARELLAIDVRQRKGENLTGEEPVETPKQAEASAGDKRPSPASTPEVQFTNKRFKAGANDAPAVEAVEVVGASSGGPPSSGSLLWQFRWGHNPDEINGPFDSVTMQGWMMQGCFSDERPAEFRQCDEKNKPQEQCWHRWDKIDFELYM</sequence>
<feature type="compositionally biased region" description="Basic and acidic residues" evidence="1">
    <location>
        <begin position="355"/>
        <end position="378"/>
    </location>
</feature>
<dbReference type="AlphaFoldDB" id="A0A812RN09"/>
<evidence type="ECO:0000256" key="1">
    <source>
        <dbReference type="SAM" id="MobiDB-lite"/>
    </source>
</evidence>
<dbReference type="GO" id="GO:0005682">
    <property type="term" value="C:U5 snRNP"/>
    <property type="evidence" value="ECO:0007669"/>
    <property type="project" value="InterPro"/>
</dbReference>
<dbReference type="OrthoDB" id="437190at2759"/>
<reference evidence="3" key="1">
    <citation type="submission" date="2021-02" db="EMBL/GenBank/DDBJ databases">
        <authorList>
            <person name="Dougan E. K."/>
            <person name="Rhodes N."/>
            <person name="Thang M."/>
            <person name="Chan C."/>
        </authorList>
    </citation>
    <scope>NUCLEOTIDE SEQUENCE</scope>
</reference>
<organism evidence="3 4">
    <name type="scientific">Symbiodinium pilosum</name>
    <name type="common">Dinoflagellate</name>
    <dbReference type="NCBI Taxonomy" id="2952"/>
    <lineage>
        <taxon>Eukaryota</taxon>
        <taxon>Sar</taxon>
        <taxon>Alveolata</taxon>
        <taxon>Dinophyceae</taxon>
        <taxon>Suessiales</taxon>
        <taxon>Symbiodiniaceae</taxon>
        <taxon>Symbiodinium</taxon>
    </lineage>
</organism>
<protein>
    <submittedName>
        <fullName evidence="3">Holn1 protein</fullName>
    </submittedName>
</protein>
<dbReference type="Proteomes" id="UP000649617">
    <property type="component" value="Unassembled WGS sequence"/>
</dbReference>
<feature type="region of interest" description="Disordered" evidence="1">
    <location>
        <begin position="192"/>
        <end position="242"/>
    </location>
</feature>
<comment type="caution">
    <text evidence="3">The sequence shown here is derived from an EMBL/GenBank/DDBJ whole genome shotgun (WGS) entry which is preliminary data.</text>
</comment>
<keyword evidence="4" id="KW-1185">Reference proteome</keyword>
<feature type="compositionally biased region" description="Basic and acidic residues" evidence="1">
    <location>
        <begin position="423"/>
        <end position="433"/>
    </location>
</feature>